<feature type="transmembrane region" description="Helical" evidence="1">
    <location>
        <begin position="116"/>
        <end position="139"/>
    </location>
</feature>
<feature type="transmembrane region" description="Helical" evidence="1">
    <location>
        <begin position="77"/>
        <end position="95"/>
    </location>
</feature>
<feature type="transmembrane region" description="Helical" evidence="1">
    <location>
        <begin position="241"/>
        <end position="262"/>
    </location>
</feature>
<feature type="transmembrane region" description="Helical" evidence="1">
    <location>
        <begin position="193"/>
        <end position="210"/>
    </location>
</feature>
<accession>A0ABU1MLJ1</accession>
<keyword evidence="1" id="KW-0472">Membrane</keyword>
<comment type="caution">
    <text evidence="3">The sequence shown here is derived from an EMBL/GenBank/DDBJ whole genome shotgun (WGS) entry which is preliminary data.</text>
</comment>
<keyword evidence="4" id="KW-1185">Reference proteome</keyword>
<evidence type="ECO:0000313" key="3">
    <source>
        <dbReference type="EMBL" id="MDR6510902.1"/>
    </source>
</evidence>
<dbReference type="PANTHER" id="PTHR23028:SF53">
    <property type="entry name" value="ACYL_TRANSF_3 DOMAIN-CONTAINING PROTEIN"/>
    <property type="match status" value="1"/>
</dbReference>
<dbReference type="EMBL" id="JAVDRD010000003">
    <property type="protein sequence ID" value="MDR6510902.1"/>
    <property type="molecule type" value="Genomic_DNA"/>
</dbReference>
<reference evidence="3 4" key="1">
    <citation type="submission" date="2023-07" db="EMBL/GenBank/DDBJ databases">
        <title>Sorghum-associated microbial communities from plants grown in Nebraska, USA.</title>
        <authorList>
            <person name="Schachtman D."/>
        </authorList>
    </citation>
    <scope>NUCLEOTIDE SEQUENCE [LARGE SCALE GENOMIC DNA]</scope>
    <source>
        <strain evidence="3 4">DS1027</strain>
    </source>
</reference>
<proteinExistence type="predicted"/>
<keyword evidence="1" id="KW-1133">Transmembrane helix</keyword>
<evidence type="ECO:0000259" key="2">
    <source>
        <dbReference type="Pfam" id="PF01757"/>
    </source>
</evidence>
<evidence type="ECO:0000313" key="4">
    <source>
        <dbReference type="Proteomes" id="UP001184150"/>
    </source>
</evidence>
<keyword evidence="1" id="KW-0812">Transmembrane</keyword>
<feature type="domain" description="Acyltransferase 3" evidence="2">
    <location>
        <begin position="23"/>
        <end position="348"/>
    </location>
</feature>
<organism evidence="3 4">
    <name type="scientific">Novosphingobium capsulatum</name>
    <dbReference type="NCBI Taxonomy" id="13688"/>
    <lineage>
        <taxon>Bacteria</taxon>
        <taxon>Pseudomonadati</taxon>
        <taxon>Pseudomonadota</taxon>
        <taxon>Alphaproteobacteria</taxon>
        <taxon>Sphingomonadales</taxon>
        <taxon>Sphingomonadaceae</taxon>
        <taxon>Novosphingobium</taxon>
    </lineage>
</organism>
<name>A0ABU1MLJ1_9SPHN</name>
<dbReference type="PANTHER" id="PTHR23028">
    <property type="entry name" value="ACETYLTRANSFERASE"/>
    <property type="match status" value="1"/>
</dbReference>
<feature type="transmembrane region" description="Helical" evidence="1">
    <location>
        <begin position="268"/>
        <end position="286"/>
    </location>
</feature>
<dbReference type="InterPro" id="IPR050879">
    <property type="entry name" value="Acyltransferase_3"/>
</dbReference>
<feature type="transmembrane region" description="Helical" evidence="1">
    <location>
        <begin position="216"/>
        <end position="234"/>
    </location>
</feature>
<dbReference type="Proteomes" id="UP001184150">
    <property type="component" value="Unassembled WGS sequence"/>
</dbReference>
<dbReference type="InterPro" id="IPR002656">
    <property type="entry name" value="Acyl_transf_3_dom"/>
</dbReference>
<protein>
    <submittedName>
        <fullName evidence="3">Peptidoglycan/LPS O-acetylase OafA/YrhL</fullName>
    </submittedName>
</protein>
<sequence>MAAGPAPRPAPLPGLRLAKRHFNALDLSRVIAAFFVLFWHYQHFFVPPVGYGFHVNRAAMIPLYHPLRWLFDYGHMAVQYFWAVSGFVFAHVYFADSTAMQRFWLARVARLWPLHLLTLVLVAGLQAIYTHINGTAFIYHEQDWKHFLLSIPLAHYWGWQHNQSFNGPSWSLSTEILAYAAFWVLLPAMRRAPLLVSLPVAVIVLRLFFLGWPDEPVLTCIGYFFMGVAVYAAALRGWLPVPVLLGSAVACVAAAWIATTRYHAEDATILAGTFAVLFATLAIDLADKRDLLAFGRQWGEASYGIYLWHFPMQVALVLLIDATLGSRAIAQQPAFLIFFLVAAVAAGFASHRWIERPAQKAVLRWAGRWSSKAARA</sequence>
<evidence type="ECO:0000256" key="1">
    <source>
        <dbReference type="SAM" id="Phobius"/>
    </source>
</evidence>
<gene>
    <name evidence="3" type="ORF">J2792_001768</name>
</gene>
<dbReference type="Pfam" id="PF01757">
    <property type="entry name" value="Acyl_transf_3"/>
    <property type="match status" value="1"/>
</dbReference>
<feature type="transmembrane region" description="Helical" evidence="1">
    <location>
        <begin position="335"/>
        <end position="354"/>
    </location>
</feature>